<proteinExistence type="predicted"/>
<keyword evidence="2" id="KW-1185">Reference proteome</keyword>
<dbReference type="Proteomes" id="UP000828390">
    <property type="component" value="Unassembled WGS sequence"/>
</dbReference>
<name>A0A9D3YCI3_DREPO</name>
<gene>
    <name evidence="1" type="ORF">DPMN_084092</name>
</gene>
<evidence type="ECO:0000313" key="1">
    <source>
        <dbReference type="EMBL" id="KAH3696616.1"/>
    </source>
</evidence>
<reference evidence="1" key="2">
    <citation type="submission" date="2020-11" db="EMBL/GenBank/DDBJ databases">
        <authorList>
            <person name="McCartney M.A."/>
            <person name="Auch B."/>
            <person name="Kono T."/>
            <person name="Mallez S."/>
            <person name="Becker A."/>
            <person name="Gohl D.M."/>
            <person name="Silverstein K.A.T."/>
            <person name="Koren S."/>
            <person name="Bechman K.B."/>
            <person name="Herman A."/>
            <person name="Abrahante J.E."/>
            <person name="Garbe J."/>
        </authorList>
    </citation>
    <scope>NUCLEOTIDE SEQUENCE</scope>
    <source>
        <strain evidence="1">Duluth1</strain>
        <tissue evidence="1">Whole animal</tissue>
    </source>
</reference>
<accession>A0A9D3YCI3</accession>
<sequence>MKRVLEELKQLQDNKFASIRAGQNSYEDQVQKILETRRKIIEALDHIEKKTLTEMKDTYTKLQSSLKGDVDKCATLRDELKQLRDAMQEICDKSNLSLSFIASRKFQDIIQQADAYLKKNSVHVQVSIAFEPNNEIEKYLSKLSGFGKIKNRTQTLTMQGYSDQVITQ</sequence>
<protein>
    <submittedName>
        <fullName evidence="1">Uncharacterized protein</fullName>
    </submittedName>
</protein>
<comment type="caution">
    <text evidence="1">The sequence shown here is derived from an EMBL/GenBank/DDBJ whole genome shotgun (WGS) entry which is preliminary data.</text>
</comment>
<dbReference type="AlphaFoldDB" id="A0A9D3YCI3"/>
<organism evidence="1 2">
    <name type="scientific">Dreissena polymorpha</name>
    <name type="common">Zebra mussel</name>
    <name type="synonym">Mytilus polymorpha</name>
    <dbReference type="NCBI Taxonomy" id="45954"/>
    <lineage>
        <taxon>Eukaryota</taxon>
        <taxon>Metazoa</taxon>
        <taxon>Spiralia</taxon>
        <taxon>Lophotrochozoa</taxon>
        <taxon>Mollusca</taxon>
        <taxon>Bivalvia</taxon>
        <taxon>Autobranchia</taxon>
        <taxon>Heteroconchia</taxon>
        <taxon>Euheterodonta</taxon>
        <taxon>Imparidentia</taxon>
        <taxon>Neoheterodontei</taxon>
        <taxon>Myida</taxon>
        <taxon>Dreissenoidea</taxon>
        <taxon>Dreissenidae</taxon>
        <taxon>Dreissena</taxon>
    </lineage>
</organism>
<evidence type="ECO:0000313" key="2">
    <source>
        <dbReference type="Proteomes" id="UP000828390"/>
    </source>
</evidence>
<reference evidence="1" key="1">
    <citation type="journal article" date="2019" name="bioRxiv">
        <title>The Genome of the Zebra Mussel, Dreissena polymorpha: A Resource for Invasive Species Research.</title>
        <authorList>
            <person name="McCartney M.A."/>
            <person name="Auch B."/>
            <person name="Kono T."/>
            <person name="Mallez S."/>
            <person name="Zhang Y."/>
            <person name="Obille A."/>
            <person name="Becker A."/>
            <person name="Abrahante J.E."/>
            <person name="Garbe J."/>
            <person name="Badalamenti J.P."/>
            <person name="Herman A."/>
            <person name="Mangelson H."/>
            <person name="Liachko I."/>
            <person name="Sullivan S."/>
            <person name="Sone E.D."/>
            <person name="Koren S."/>
            <person name="Silverstein K.A.T."/>
            <person name="Beckman K.B."/>
            <person name="Gohl D.M."/>
        </authorList>
    </citation>
    <scope>NUCLEOTIDE SEQUENCE</scope>
    <source>
        <strain evidence="1">Duluth1</strain>
        <tissue evidence="1">Whole animal</tissue>
    </source>
</reference>
<dbReference type="EMBL" id="JAIWYP010000016">
    <property type="protein sequence ID" value="KAH3696616.1"/>
    <property type="molecule type" value="Genomic_DNA"/>
</dbReference>